<dbReference type="EMBL" id="AWGB01000033">
    <property type="protein sequence ID" value="ESQ88810.1"/>
    <property type="molecule type" value="Genomic_DNA"/>
</dbReference>
<keyword evidence="3" id="KW-1185">Reference proteome</keyword>
<name>V4PTC9_9CAUL</name>
<dbReference type="AlphaFoldDB" id="V4PTC9"/>
<evidence type="ECO:0000313" key="3">
    <source>
        <dbReference type="Proteomes" id="UP000017837"/>
    </source>
</evidence>
<comment type="caution">
    <text evidence="2">The sequence shown here is derived from an EMBL/GenBank/DDBJ whole genome shotgun (WGS) entry which is preliminary data.</text>
</comment>
<dbReference type="PATRIC" id="fig|1121022.4.peg.3048"/>
<reference evidence="2 3" key="1">
    <citation type="journal article" date="2014" name="Nature">
        <title>Sequential evolution of bacterial morphology by co-option of a developmental regulator.</title>
        <authorList>
            <person name="Jiang C."/>
            <person name="Brown P.J."/>
            <person name="Ducret A."/>
            <person name="Brun Y.V."/>
        </authorList>
    </citation>
    <scope>NUCLEOTIDE SEQUENCE [LARGE SCALE GENOMIC DNA]</scope>
    <source>
        <strain evidence="2 3">DSM 16100</strain>
    </source>
</reference>
<evidence type="ECO:0000313" key="2">
    <source>
        <dbReference type="EMBL" id="ESQ88810.1"/>
    </source>
</evidence>
<evidence type="ECO:0000256" key="1">
    <source>
        <dbReference type="SAM" id="SignalP"/>
    </source>
</evidence>
<dbReference type="Proteomes" id="UP000017837">
    <property type="component" value="Unassembled WGS sequence"/>
</dbReference>
<protein>
    <submittedName>
        <fullName evidence="2">Uncharacterized protein</fullName>
    </submittedName>
</protein>
<keyword evidence="1" id="KW-0732">Signal</keyword>
<dbReference type="STRING" id="1121022.GCA_000376105_03324"/>
<proteinExistence type="predicted"/>
<accession>V4PTC9</accession>
<sequence>MPALALLTLALATGTYQPALAEKAVSIQKPIDFDPNTSHAQDGNALFWMNQDNGAKGVKKVIIPFFQIQFVVDAQANATGAGGAHSKTAVHLEGPTAIQMQAVTDEIYASFVADLKAAGLEVVSPDEARTYSAFNEIMASSKQSGQAVKGMNQVTSVFFAPTGMNYYFLPTMLPDLAGGGSMTAVGNAQIVRKEAELMSQSGAAVAGFRAVVDFASLSASDRRGLRALARNAKTKAEFGLMIKPAATQVFLITPNAKATMIDPQNRLRLQLQAPLMIDSAAIQATDDNRSKGQKTGEILGNAISLMGGVGMSKTKSFDVVVDPSLWQKDVTGALKGVSQAATAKLKAGL</sequence>
<organism evidence="2 3">
    <name type="scientific">Asticcacaulis benevestitus DSM 16100 = ATCC BAA-896</name>
    <dbReference type="NCBI Taxonomy" id="1121022"/>
    <lineage>
        <taxon>Bacteria</taxon>
        <taxon>Pseudomonadati</taxon>
        <taxon>Pseudomonadota</taxon>
        <taxon>Alphaproteobacteria</taxon>
        <taxon>Caulobacterales</taxon>
        <taxon>Caulobacteraceae</taxon>
        <taxon>Asticcacaulis</taxon>
    </lineage>
</organism>
<feature type="chain" id="PRO_5004727422" evidence="1">
    <location>
        <begin position="22"/>
        <end position="349"/>
    </location>
</feature>
<feature type="signal peptide" evidence="1">
    <location>
        <begin position="1"/>
        <end position="21"/>
    </location>
</feature>
<gene>
    <name evidence="2" type="ORF">ABENE_14980</name>
</gene>
<dbReference type="eggNOG" id="ENOG502ZS5P">
    <property type="taxonomic scope" value="Bacteria"/>
</dbReference>